<dbReference type="PROSITE" id="PS01174">
    <property type="entry name" value="LIPASE_GDXG_SER"/>
    <property type="match status" value="1"/>
</dbReference>
<dbReference type="PANTHER" id="PTHR48081">
    <property type="entry name" value="AB HYDROLASE SUPERFAMILY PROTEIN C4A8.06C"/>
    <property type="match status" value="1"/>
</dbReference>
<keyword evidence="7" id="KW-1185">Reference proteome</keyword>
<dbReference type="InterPro" id="IPR029058">
    <property type="entry name" value="AB_hydrolase_fold"/>
</dbReference>
<dbReference type="Proteomes" id="UP000766486">
    <property type="component" value="Unassembled WGS sequence"/>
</dbReference>
<gene>
    <name evidence="6" type="ORF">CLO192961_LOCUS259057</name>
</gene>
<dbReference type="SUPFAM" id="SSF53474">
    <property type="entry name" value="alpha/beta-Hydrolases"/>
    <property type="match status" value="1"/>
</dbReference>
<keyword evidence="2" id="KW-0378">Hydrolase</keyword>
<keyword evidence="4" id="KW-1133">Transmembrane helix</keyword>
<keyword evidence="4" id="KW-0812">Transmembrane</keyword>
<name>A0ABY6UE98_BIOOC</name>
<comment type="similarity">
    <text evidence="1">Belongs to the 'GDXG' lipolytic enzyme family.</text>
</comment>
<dbReference type="InterPro" id="IPR013094">
    <property type="entry name" value="AB_hydrolase_3"/>
</dbReference>
<reference evidence="6 7" key="1">
    <citation type="submission" date="2019-06" db="EMBL/GenBank/DDBJ databases">
        <authorList>
            <person name="Broberg M."/>
        </authorList>
    </citation>
    <scope>NUCLEOTIDE SEQUENCE [LARGE SCALE GENOMIC DNA]</scope>
</reference>
<dbReference type="PANTHER" id="PTHR48081:SF17">
    <property type="entry name" value="ALPHA_BETA HYDROLASE FOLD-3 DOMAIN-CONTAINING PROTEIN"/>
    <property type="match status" value="1"/>
</dbReference>
<accession>A0ABY6UE98</accession>
<dbReference type="InterPro" id="IPR033140">
    <property type="entry name" value="Lipase_GDXG_put_SER_AS"/>
</dbReference>
<evidence type="ECO:0000256" key="1">
    <source>
        <dbReference type="ARBA" id="ARBA00010515"/>
    </source>
</evidence>
<evidence type="ECO:0000256" key="3">
    <source>
        <dbReference type="PROSITE-ProRule" id="PRU10038"/>
    </source>
</evidence>
<evidence type="ECO:0000259" key="5">
    <source>
        <dbReference type="Pfam" id="PF07859"/>
    </source>
</evidence>
<evidence type="ECO:0000256" key="4">
    <source>
        <dbReference type="SAM" id="Phobius"/>
    </source>
</evidence>
<evidence type="ECO:0000313" key="6">
    <source>
        <dbReference type="EMBL" id="VUC29502.1"/>
    </source>
</evidence>
<dbReference type="Pfam" id="PF07859">
    <property type="entry name" value="Abhydrolase_3"/>
    <property type="match status" value="1"/>
</dbReference>
<feature type="transmembrane region" description="Helical" evidence="4">
    <location>
        <begin position="12"/>
        <end position="31"/>
    </location>
</feature>
<dbReference type="Gene3D" id="3.40.50.1820">
    <property type="entry name" value="alpha/beta hydrolase"/>
    <property type="match status" value="1"/>
</dbReference>
<organism evidence="6 7">
    <name type="scientific">Bionectria ochroleuca</name>
    <name type="common">Gliocladium roseum</name>
    <dbReference type="NCBI Taxonomy" id="29856"/>
    <lineage>
        <taxon>Eukaryota</taxon>
        <taxon>Fungi</taxon>
        <taxon>Dikarya</taxon>
        <taxon>Ascomycota</taxon>
        <taxon>Pezizomycotina</taxon>
        <taxon>Sordariomycetes</taxon>
        <taxon>Hypocreomycetidae</taxon>
        <taxon>Hypocreales</taxon>
        <taxon>Bionectriaceae</taxon>
        <taxon>Clonostachys</taxon>
    </lineage>
</organism>
<proteinExistence type="inferred from homology"/>
<dbReference type="EMBL" id="CABFNS010000800">
    <property type="protein sequence ID" value="VUC29502.1"/>
    <property type="molecule type" value="Genomic_DNA"/>
</dbReference>
<keyword evidence="4" id="KW-0472">Membrane</keyword>
<feature type="active site" evidence="3">
    <location>
        <position position="207"/>
    </location>
</feature>
<dbReference type="InterPro" id="IPR050300">
    <property type="entry name" value="GDXG_lipolytic_enzyme"/>
</dbReference>
<comment type="caution">
    <text evidence="6">The sequence shown here is derived from an EMBL/GenBank/DDBJ whole genome shotgun (WGS) entry which is preliminary data.</text>
</comment>
<feature type="domain" description="Alpha/beta hydrolase fold-3" evidence="5">
    <location>
        <begin position="128"/>
        <end position="341"/>
    </location>
</feature>
<evidence type="ECO:0000256" key="2">
    <source>
        <dbReference type="ARBA" id="ARBA00022801"/>
    </source>
</evidence>
<sequence>MAPLLSKQPFHAIYIILFAIKSLAYMPWLILRYGIKSTRPYPEWSLATCIVTAMTREIFRYQTATRSSGVASVESSQNKAKERFRKVHPGPASLYVGPLTPGTTNLAAVGGLWYPQPPTEGASDERVVLHFVGGAFVLALATDSNGADVANSMSKHMQASRTFVAQYRVTTSSDSRFPAALQDIVTFYNYVLETGVKPANVIVSGDSAGGNLVLGLLRYLGTHPVLPKPGGAMVWSPWVNVTKTAGQDYYKSGNSKHDLLCGPLLQWGADAYYPEEVRPSDDRVAYISPLHRPFRTTVPLWLHSGMAESLHDDIKQFADEMTAVEGNSIKLYSTKAAPHDLLLAHKPCGFTEQLGVAVDDASAFFESRK</sequence>
<evidence type="ECO:0000313" key="7">
    <source>
        <dbReference type="Proteomes" id="UP000766486"/>
    </source>
</evidence>
<protein>
    <recommendedName>
        <fullName evidence="5">Alpha/beta hydrolase fold-3 domain-containing protein</fullName>
    </recommendedName>
</protein>